<dbReference type="OrthoDB" id="28901at2759"/>
<dbReference type="InterPro" id="IPR041973">
    <property type="entry name" value="KOW_Spt5_1"/>
</dbReference>
<dbReference type="PANTHER" id="PTHR11125">
    <property type="entry name" value="SUPPRESSOR OF TY 5"/>
    <property type="match status" value="1"/>
</dbReference>
<feature type="region of interest" description="Disordered" evidence="5">
    <location>
        <begin position="1"/>
        <end position="23"/>
    </location>
</feature>
<reference evidence="8" key="1">
    <citation type="journal article" date="2015" name="PLoS Genet.">
        <title>Genome Sequence and Transcriptome Analyses of Chrysochromulina tobin: Metabolic Tools for Enhanced Algal Fitness in the Prominent Order Prymnesiales (Haptophyceae).</title>
        <authorList>
            <person name="Hovde B.T."/>
            <person name="Deodato C.R."/>
            <person name="Hunsperger H.M."/>
            <person name="Ryken S.A."/>
            <person name="Yost W."/>
            <person name="Jha R.K."/>
            <person name="Patterson J."/>
            <person name="Monnat R.J. Jr."/>
            <person name="Barlow S.B."/>
            <person name="Starkenburg S.R."/>
            <person name="Cattolico R.A."/>
        </authorList>
    </citation>
    <scope>NUCLEOTIDE SEQUENCE</scope>
    <source>
        <strain evidence="8">CCMP291</strain>
    </source>
</reference>
<dbReference type="Proteomes" id="UP000037460">
    <property type="component" value="Unassembled WGS sequence"/>
</dbReference>
<dbReference type="InterPro" id="IPR039385">
    <property type="entry name" value="NGN_Euk"/>
</dbReference>
<comment type="subcellular location">
    <subcellularLocation>
        <location evidence="1">Nucleus</location>
    </subcellularLocation>
</comment>
<feature type="domain" description="KOW" evidence="6">
    <location>
        <begin position="515"/>
        <end position="542"/>
    </location>
</feature>
<dbReference type="InterPro" id="IPR057936">
    <property type="entry name" value="KOWx_Spt5"/>
</dbReference>
<comment type="caution">
    <text evidence="7">The sequence shown here is derived from an EMBL/GenBank/DDBJ whole genome shotgun (WGS) entry which is preliminary data.</text>
</comment>
<name>A0A0M0JFN2_9EUKA</name>
<feature type="compositionally biased region" description="Basic and acidic residues" evidence="5">
    <location>
        <begin position="9"/>
        <end position="23"/>
    </location>
</feature>
<dbReference type="GO" id="GO:0006368">
    <property type="term" value="P:transcription elongation by RNA polymerase II"/>
    <property type="evidence" value="ECO:0007669"/>
    <property type="project" value="TreeGrafter"/>
</dbReference>
<evidence type="ECO:0000256" key="3">
    <source>
        <dbReference type="ARBA" id="ARBA00023163"/>
    </source>
</evidence>
<protein>
    <submittedName>
        <fullName evidence="7">Transcription elongation factor spt5</fullName>
    </submittedName>
</protein>
<dbReference type="InterPro" id="IPR041976">
    <property type="entry name" value="KOW_Spt5_3"/>
</dbReference>
<dbReference type="InterPro" id="IPR005824">
    <property type="entry name" value="KOW"/>
</dbReference>
<dbReference type="CDD" id="cd09888">
    <property type="entry name" value="NGN_Euk"/>
    <property type="match status" value="1"/>
</dbReference>
<feature type="region of interest" description="Disordered" evidence="5">
    <location>
        <begin position="577"/>
        <end position="607"/>
    </location>
</feature>
<dbReference type="SUPFAM" id="SSF50104">
    <property type="entry name" value="Translation proteins SH3-like domain"/>
    <property type="match status" value="1"/>
</dbReference>
<keyword evidence="7" id="KW-0648">Protein biosynthesis</keyword>
<dbReference type="Pfam" id="PF23037">
    <property type="entry name" value="KOWx_SPT5"/>
    <property type="match status" value="1"/>
</dbReference>
<proteinExistence type="inferred from homology"/>
<gene>
    <name evidence="7" type="ORF">Ctob_012287</name>
</gene>
<dbReference type="CDD" id="cd06084">
    <property type="entry name" value="KOW_Spt5_4"/>
    <property type="match status" value="1"/>
</dbReference>
<dbReference type="EMBL" id="JWZX01003000">
    <property type="protein sequence ID" value="KOO25260.1"/>
    <property type="molecule type" value="Genomic_DNA"/>
</dbReference>
<keyword evidence="4" id="KW-0539">Nucleus</keyword>
<dbReference type="InterPro" id="IPR036735">
    <property type="entry name" value="NGN_dom_sf"/>
</dbReference>
<dbReference type="GO" id="GO:0032044">
    <property type="term" value="C:DSIF complex"/>
    <property type="evidence" value="ECO:0007669"/>
    <property type="project" value="TreeGrafter"/>
</dbReference>
<feature type="domain" description="KOW" evidence="6">
    <location>
        <begin position="165"/>
        <end position="193"/>
    </location>
</feature>
<dbReference type="CDD" id="cd06083">
    <property type="entry name" value="KOW_Spt5_3"/>
    <property type="match status" value="1"/>
</dbReference>
<dbReference type="GO" id="GO:0003746">
    <property type="term" value="F:translation elongation factor activity"/>
    <property type="evidence" value="ECO:0007669"/>
    <property type="project" value="UniProtKB-KW"/>
</dbReference>
<keyword evidence="7" id="KW-0251">Elongation factor</keyword>
<dbReference type="GO" id="GO:0006357">
    <property type="term" value="P:regulation of transcription by RNA polymerase II"/>
    <property type="evidence" value="ECO:0007669"/>
    <property type="project" value="InterPro"/>
</dbReference>
<keyword evidence="3" id="KW-0804">Transcription</keyword>
<evidence type="ECO:0000313" key="8">
    <source>
        <dbReference type="Proteomes" id="UP000037460"/>
    </source>
</evidence>
<comment type="similarity">
    <text evidence="2">Belongs to the SPT5 family.</text>
</comment>
<evidence type="ECO:0000256" key="5">
    <source>
        <dbReference type="SAM" id="MobiDB-lite"/>
    </source>
</evidence>
<dbReference type="GO" id="GO:0032784">
    <property type="term" value="P:regulation of DNA-templated transcription elongation"/>
    <property type="evidence" value="ECO:0007669"/>
    <property type="project" value="InterPro"/>
</dbReference>
<dbReference type="Pfam" id="PF23042">
    <property type="entry name" value="KOW1_SPT5"/>
    <property type="match status" value="1"/>
</dbReference>
<dbReference type="PANTHER" id="PTHR11125:SF7">
    <property type="entry name" value="TRANSCRIPTION ELONGATION FACTOR SPT5"/>
    <property type="match status" value="1"/>
</dbReference>
<dbReference type="InterPro" id="IPR039659">
    <property type="entry name" value="SPT5"/>
</dbReference>
<organism evidence="7 8">
    <name type="scientific">Chrysochromulina tobinii</name>
    <dbReference type="NCBI Taxonomy" id="1460289"/>
    <lineage>
        <taxon>Eukaryota</taxon>
        <taxon>Haptista</taxon>
        <taxon>Haptophyta</taxon>
        <taxon>Prymnesiophyceae</taxon>
        <taxon>Prymnesiales</taxon>
        <taxon>Chrysochromulinaceae</taxon>
        <taxon>Chrysochromulina</taxon>
    </lineage>
</organism>
<dbReference type="InterPro" id="IPR041977">
    <property type="entry name" value="KOW_Spt5_4"/>
</dbReference>
<dbReference type="InterPro" id="IPR014722">
    <property type="entry name" value="Rib_uL2_dom2"/>
</dbReference>
<keyword evidence="8" id="KW-1185">Reference proteome</keyword>
<dbReference type="Gene3D" id="2.30.30.30">
    <property type="match status" value="2"/>
</dbReference>
<feature type="domain" description="KOW" evidence="6">
    <location>
        <begin position="378"/>
        <end position="406"/>
    </location>
</feature>
<evidence type="ECO:0000256" key="1">
    <source>
        <dbReference type="ARBA" id="ARBA00004123"/>
    </source>
</evidence>
<evidence type="ECO:0000256" key="2">
    <source>
        <dbReference type="ARBA" id="ARBA00006956"/>
    </source>
</evidence>
<dbReference type="Pfam" id="PF23291">
    <property type="entry name" value="KOW4_SPT5"/>
    <property type="match status" value="1"/>
</dbReference>
<sequence length="607" mass="68131">GAEQVSAKQAERENRQFDVQRRLEEDAKLQEQVRERFEGENAQRYTREALEEDEEDGSGARFRDLPDATRDPRMWLMKCKPNQEKMLVIQLMQKFLDSMHTDKPLQIKSAACTDIKGYIYIEAYKELHVREATQGLNNLFYKITQVPVNEMTDVMRVRVDAKKKPLQRNSWVRIRRNDEYKDDLAQVVDLDNDAKRARVRLIPRLRVYVTRGLDDDDTGARTMRPPAKLFIPEEIERFGGECSQSTRNGRKHFNYDGNEFEDGLLLKYYSVRNLRWGDEISPSLAEFERFKAGLGEHAEEELLAAVQSTDLAPKESFAPGDIVKVRENSDLKHIVGVVQSINGSTGAVVIMPTSTDGLFKEKLFKNGLSFQPEQLQKWFKMGDHVKVVGGTRHVGETGLIVRVGRTAVTEGTERRAAAPDQLYIFSDLTQMEIVVPAAHVQECSDVSSGLETLGQYQLHDLVTLDRTGAGVIIKVEHSSFKVLSTTNEELAIDHAQMGRKKSSRGAVTLGADQKKLEANSPVNIIEGAHKGQAGIVKHVFKSFLFVHDVKRKEQSGIMCVRSRQCVLADGSDFKPTVQGYESSGSEMDDGGGGGGRTSFVPQSPSHS</sequence>
<feature type="compositionally biased region" description="Basic and acidic residues" evidence="5">
    <location>
        <begin position="37"/>
        <end position="49"/>
    </location>
</feature>
<evidence type="ECO:0000313" key="7">
    <source>
        <dbReference type="EMBL" id="KOO25260.1"/>
    </source>
</evidence>
<dbReference type="Pfam" id="PF03439">
    <property type="entry name" value="Spt5-NGN"/>
    <property type="match status" value="1"/>
</dbReference>
<dbReference type="InterPro" id="IPR005100">
    <property type="entry name" value="NGN-domain"/>
</dbReference>
<dbReference type="GO" id="GO:0003729">
    <property type="term" value="F:mRNA binding"/>
    <property type="evidence" value="ECO:0007669"/>
    <property type="project" value="TreeGrafter"/>
</dbReference>
<dbReference type="AlphaFoldDB" id="A0A0M0JFN2"/>
<dbReference type="SMART" id="SM00739">
    <property type="entry name" value="KOW"/>
    <property type="match status" value="4"/>
</dbReference>
<feature type="non-terminal residue" evidence="7">
    <location>
        <position position="1"/>
    </location>
</feature>
<dbReference type="CDD" id="cd06081">
    <property type="entry name" value="KOW_Spt5_1"/>
    <property type="match status" value="1"/>
</dbReference>
<feature type="domain" description="KOW" evidence="6">
    <location>
        <begin position="316"/>
        <end position="344"/>
    </location>
</feature>
<dbReference type="Gene3D" id="3.30.70.940">
    <property type="entry name" value="NusG, N-terminal domain"/>
    <property type="match status" value="1"/>
</dbReference>
<accession>A0A0M0JFN2</accession>
<feature type="region of interest" description="Disordered" evidence="5">
    <location>
        <begin position="37"/>
        <end position="65"/>
    </location>
</feature>
<evidence type="ECO:0000256" key="4">
    <source>
        <dbReference type="ARBA" id="ARBA00023242"/>
    </source>
</evidence>
<dbReference type="InterPro" id="IPR008991">
    <property type="entry name" value="Translation_prot_SH3-like_sf"/>
</dbReference>
<evidence type="ECO:0000259" key="6">
    <source>
        <dbReference type="SMART" id="SM00739"/>
    </source>
</evidence>
<feature type="non-terminal residue" evidence="7">
    <location>
        <position position="607"/>
    </location>
</feature>